<gene>
    <name evidence="3" type="ORF">AUJ66_03545</name>
</gene>
<comment type="caution">
    <text evidence="3">The sequence shown here is derived from an EMBL/GenBank/DDBJ whole genome shotgun (WGS) entry which is preliminary data.</text>
</comment>
<feature type="domain" description="Putative zinc-finger" evidence="2">
    <location>
        <begin position="3"/>
        <end position="37"/>
    </location>
</feature>
<evidence type="ECO:0000313" key="3">
    <source>
        <dbReference type="EMBL" id="OIN97391.1"/>
    </source>
</evidence>
<dbReference type="EMBL" id="MNUO01000050">
    <property type="protein sequence ID" value="OIN97391.1"/>
    <property type="molecule type" value="Genomic_DNA"/>
</dbReference>
<sequence length="155" mass="17266">MRCQKAKKMISLYIDSEMRGVAAEDLLVHINACAKCRKEMEFMSETMKNLPVSQTLRVSPYFFAGVREKIIQGKKESPVFFPLNLKPAFLGISLFSIIIIFSALTGIFLGETYWTQATNSELSLEEAKSSFNLGVFEDIPDGSLGDFHNEILGGA</sequence>
<dbReference type="Pfam" id="PF13490">
    <property type="entry name" value="zf-HC2"/>
    <property type="match status" value="1"/>
</dbReference>
<keyword evidence="1" id="KW-0812">Transmembrane</keyword>
<evidence type="ECO:0000313" key="4">
    <source>
        <dbReference type="Proteomes" id="UP000182278"/>
    </source>
</evidence>
<protein>
    <recommendedName>
        <fullName evidence="2">Putative zinc-finger domain-containing protein</fullName>
    </recommendedName>
</protein>
<evidence type="ECO:0000259" key="2">
    <source>
        <dbReference type="Pfam" id="PF13490"/>
    </source>
</evidence>
<dbReference type="AlphaFoldDB" id="A0A1J4SDB7"/>
<dbReference type="InterPro" id="IPR027383">
    <property type="entry name" value="Znf_put"/>
</dbReference>
<keyword evidence="1" id="KW-1133">Transmembrane helix</keyword>
<reference evidence="3 4" key="1">
    <citation type="journal article" date="2016" name="Environ. Microbiol.">
        <title>Genomic resolution of a cold subsurface aquifer community provides metabolic insights for novel microbes adapted to high CO concentrations.</title>
        <authorList>
            <person name="Probst A.J."/>
            <person name="Castelle C.J."/>
            <person name="Singh A."/>
            <person name="Brown C.T."/>
            <person name="Anantharaman K."/>
            <person name="Sharon I."/>
            <person name="Hug L.A."/>
            <person name="Burstein D."/>
            <person name="Emerson J.B."/>
            <person name="Thomas B.C."/>
            <person name="Banfield J.F."/>
        </authorList>
    </citation>
    <scope>NUCLEOTIDE SEQUENCE [LARGE SCALE GENOMIC DNA]</scope>
    <source>
        <strain evidence="3">CG1_02_38_46</strain>
    </source>
</reference>
<proteinExistence type="predicted"/>
<organism evidence="3 4">
    <name type="scientific">Candidatus Desantisbacteria bacterium CG1_02_38_46</name>
    <dbReference type="NCBI Taxonomy" id="1817893"/>
    <lineage>
        <taxon>Bacteria</taxon>
        <taxon>Candidatus Desantisiibacteriota</taxon>
    </lineage>
</organism>
<dbReference type="STRING" id="1817893.AUJ66_03545"/>
<keyword evidence="1" id="KW-0472">Membrane</keyword>
<feature type="transmembrane region" description="Helical" evidence="1">
    <location>
        <begin position="88"/>
        <end position="109"/>
    </location>
</feature>
<dbReference type="Proteomes" id="UP000182278">
    <property type="component" value="Unassembled WGS sequence"/>
</dbReference>
<accession>A0A1J4SDB7</accession>
<name>A0A1J4SDB7_9BACT</name>
<evidence type="ECO:0000256" key="1">
    <source>
        <dbReference type="SAM" id="Phobius"/>
    </source>
</evidence>